<evidence type="ECO:0000313" key="3">
    <source>
        <dbReference type="Proteomes" id="UP000218598"/>
    </source>
</evidence>
<keyword evidence="3" id="KW-1185">Reference proteome</keyword>
<dbReference type="PANTHER" id="PTHR36924:SF1">
    <property type="entry name" value="ANTITOXIN HIGA-1"/>
    <property type="match status" value="1"/>
</dbReference>
<dbReference type="InterPro" id="IPR013430">
    <property type="entry name" value="Toxin_antidote_HigA"/>
</dbReference>
<dbReference type="SUPFAM" id="SSF47413">
    <property type="entry name" value="lambda repressor-like DNA-binding domains"/>
    <property type="match status" value="1"/>
</dbReference>
<dbReference type="PANTHER" id="PTHR36924">
    <property type="entry name" value="ANTITOXIN HIGA-1"/>
    <property type="match status" value="1"/>
</dbReference>
<accession>A0A2A3YFR7</accession>
<dbReference type="Proteomes" id="UP000218598">
    <property type="component" value="Unassembled WGS sequence"/>
</dbReference>
<dbReference type="NCBIfam" id="TIGR02607">
    <property type="entry name" value="antidote_HigA"/>
    <property type="match status" value="1"/>
</dbReference>
<evidence type="ECO:0000256" key="1">
    <source>
        <dbReference type="ARBA" id="ARBA00023125"/>
    </source>
</evidence>
<dbReference type="EMBL" id="NRGR01000027">
    <property type="protein sequence ID" value="PCC38081.1"/>
    <property type="molecule type" value="Genomic_DNA"/>
</dbReference>
<protein>
    <submittedName>
        <fullName evidence="2">Addiction module antidote protein, HigA family</fullName>
    </submittedName>
</protein>
<name>A0A2A3YFR7_9MICO</name>
<dbReference type="OrthoDB" id="3174593at2"/>
<dbReference type="Gene3D" id="1.10.260.40">
    <property type="entry name" value="lambda repressor-like DNA-binding domains"/>
    <property type="match status" value="1"/>
</dbReference>
<dbReference type="GO" id="GO:0003677">
    <property type="term" value="F:DNA binding"/>
    <property type="evidence" value="ECO:0007669"/>
    <property type="project" value="UniProtKB-KW"/>
</dbReference>
<sequence>MTVTDIEGELAPFRPGEFLMEDFIEGFDITPNTAALSNGDPSRRICESVHGKRSIATDAPLRFGKQYGTTAQFWLDLQTRYDPDLAEDRAAEQVAAIEPLRSA</sequence>
<comment type="caution">
    <text evidence="2">The sequence shown here is derived from an EMBL/GenBank/DDBJ whole genome shotgun (WGS) entry which is preliminary data.</text>
</comment>
<dbReference type="AlphaFoldDB" id="A0A2A3YFR7"/>
<keyword evidence="1" id="KW-0238">DNA-binding</keyword>
<dbReference type="InterPro" id="IPR010982">
    <property type="entry name" value="Lambda_DNA-bd_dom_sf"/>
</dbReference>
<organism evidence="2 3">
    <name type="scientific">Brachybacterium alimentarium</name>
    <dbReference type="NCBI Taxonomy" id="47845"/>
    <lineage>
        <taxon>Bacteria</taxon>
        <taxon>Bacillati</taxon>
        <taxon>Actinomycetota</taxon>
        <taxon>Actinomycetes</taxon>
        <taxon>Micrococcales</taxon>
        <taxon>Dermabacteraceae</taxon>
        <taxon>Brachybacterium</taxon>
    </lineage>
</organism>
<reference evidence="2 3" key="1">
    <citation type="journal article" date="2017" name="Elife">
        <title>Extensive horizontal gene transfer in cheese-associated bacteria.</title>
        <authorList>
            <person name="Bonham K.S."/>
            <person name="Wolfe B.E."/>
            <person name="Dutton R.J."/>
        </authorList>
    </citation>
    <scope>NUCLEOTIDE SEQUENCE [LARGE SCALE GENOMIC DNA]</scope>
    <source>
        <strain evidence="2 3">341_9</strain>
    </source>
</reference>
<evidence type="ECO:0000313" key="2">
    <source>
        <dbReference type="EMBL" id="PCC38081.1"/>
    </source>
</evidence>
<gene>
    <name evidence="2" type="primary">higA</name>
    <name evidence="2" type="ORF">CIK66_16135</name>
</gene>
<proteinExistence type="predicted"/>